<organism evidence="2 3">
    <name type="scientific">Actinomadura verrucosospora</name>
    <dbReference type="NCBI Taxonomy" id="46165"/>
    <lineage>
        <taxon>Bacteria</taxon>
        <taxon>Bacillati</taxon>
        <taxon>Actinomycetota</taxon>
        <taxon>Actinomycetes</taxon>
        <taxon>Streptosporangiales</taxon>
        <taxon>Thermomonosporaceae</taxon>
        <taxon>Actinomadura</taxon>
    </lineage>
</organism>
<feature type="compositionally biased region" description="Basic and acidic residues" evidence="1">
    <location>
        <begin position="126"/>
        <end position="143"/>
    </location>
</feature>
<dbReference type="EMBL" id="CP053892">
    <property type="protein sequence ID" value="QKG19324.1"/>
    <property type="molecule type" value="Genomic_DNA"/>
</dbReference>
<keyword evidence="2" id="KW-0396">Initiation factor</keyword>
<protein>
    <submittedName>
        <fullName evidence="2">Translation initiation factor IF-2</fullName>
    </submittedName>
</protein>
<dbReference type="GO" id="GO:0003743">
    <property type="term" value="F:translation initiation factor activity"/>
    <property type="evidence" value="ECO:0007669"/>
    <property type="project" value="UniProtKB-KW"/>
</dbReference>
<keyword evidence="2" id="KW-0648">Protein biosynthesis</keyword>
<name>A0A7D3ZV85_ACTVE</name>
<evidence type="ECO:0000313" key="3">
    <source>
        <dbReference type="Proteomes" id="UP000501240"/>
    </source>
</evidence>
<evidence type="ECO:0000313" key="2">
    <source>
        <dbReference type="EMBL" id="QKG19324.1"/>
    </source>
</evidence>
<feature type="compositionally biased region" description="Pro residues" evidence="1">
    <location>
        <begin position="106"/>
        <end position="119"/>
    </location>
</feature>
<keyword evidence="3" id="KW-1185">Reference proteome</keyword>
<dbReference type="AlphaFoldDB" id="A0A7D3ZV85"/>
<reference evidence="2 3" key="1">
    <citation type="submission" date="2020-05" db="EMBL/GenBank/DDBJ databases">
        <title>Actinomadura verrucosospora NRRL-B18236 (PFL_A860) Genome sequencing and assembly.</title>
        <authorList>
            <person name="Samborskyy M."/>
        </authorList>
    </citation>
    <scope>NUCLEOTIDE SEQUENCE [LARGE SCALE GENOMIC DNA]</scope>
    <source>
        <strain evidence="2 3">NRRL:B18236</strain>
    </source>
</reference>
<proteinExistence type="predicted"/>
<gene>
    <name evidence="2" type="ORF">ACTIVE_0960</name>
</gene>
<sequence>MTRAAKPVVLLQSSTGLTDRPPGSPPGTAPRRGRERATPVADAVPVRASAVVRAGVRAEPPDRAGGWTREGPGHPVENGDPLSPPVGRLRPDGCHGPSSASARPPSARPPAAVPPPLPPRPRRPGPARERIPLPHQREHRDRGVVAPAAAGR</sequence>
<dbReference type="Proteomes" id="UP000501240">
    <property type="component" value="Chromosome"/>
</dbReference>
<evidence type="ECO:0000256" key="1">
    <source>
        <dbReference type="SAM" id="MobiDB-lite"/>
    </source>
</evidence>
<accession>A0A7D3ZV85</accession>
<feature type="compositionally biased region" description="Low complexity" evidence="1">
    <location>
        <begin position="40"/>
        <end position="58"/>
    </location>
</feature>
<feature type="region of interest" description="Disordered" evidence="1">
    <location>
        <begin position="1"/>
        <end position="152"/>
    </location>
</feature>